<dbReference type="InterPro" id="IPR000782">
    <property type="entry name" value="FAS1_domain"/>
</dbReference>
<dbReference type="PROSITE" id="PS50213">
    <property type="entry name" value="FAS1"/>
    <property type="match status" value="1"/>
</dbReference>
<dbReference type="Gene3D" id="2.30.180.10">
    <property type="entry name" value="FAS1 domain"/>
    <property type="match status" value="1"/>
</dbReference>
<dbReference type="Proteomes" id="UP000261540">
    <property type="component" value="Unplaced"/>
</dbReference>
<reference evidence="2" key="2">
    <citation type="submission" date="2025-09" db="UniProtKB">
        <authorList>
            <consortium name="Ensembl"/>
        </authorList>
    </citation>
    <scope>IDENTIFICATION</scope>
</reference>
<keyword evidence="3" id="KW-1185">Reference proteome</keyword>
<reference evidence="2" key="1">
    <citation type="submission" date="2025-08" db="UniProtKB">
        <authorList>
            <consortium name="Ensembl"/>
        </authorList>
    </citation>
    <scope>IDENTIFICATION</scope>
</reference>
<protein>
    <submittedName>
        <fullName evidence="2">Periostin, osteoblast specific factor b</fullName>
    </submittedName>
</protein>
<dbReference type="AlphaFoldDB" id="A0A3B3R9D6"/>
<evidence type="ECO:0000313" key="2">
    <source>
        <dbReference type="Ensembl" id="ENSPKIP00000015337.1"/>
    </source>
</evidence>
<proteinExistence type="predicted"/>
<name>A0A3B3R9D6_9TELE</name>
<dbReference type="Ensembl" id="ENSPKIT00000039801.1">
    <property type="protein sequence ID" value="ENSPKIP00000015337.1"/>
    <property type="gene ID" value="ENSPKIG00000001922.1"/>
</dbReference>
<evidence type="ECO:0000259" key="1">
    <source>
        <dbReference type="PROSITE" id="PS50213"/>
    </source>
</evidence>
<dbReference type="InterPro" id="IPR036378">
    <property type="entry name" value="FAS1_dom_sf"/>
</dbReference>
<sequence>MTNKTSDKTILLYHISNGIFIGGGLEGGVTNLLKSLQGNNLRVLLVSDPDVMASNGVIHYMQTLIYPEGRFLEPTITKVTRVIEGEPTITKVTRVIEGEPTFTKVTRVIEGEPAITKVTRYILLLKTFL</sequence>
<dbReference type="SUPFAM" id="SSF82153">
    <property type="entry name" value="FAS1 domain"/>
    <property type="match status" value="1"/>
</dbReference>
<dbReference type="GeneTree" id="ENSGT00530000063860"/>
<feature type="domain" description="FAS1" evidence="1">
    <location>
        <begin position="1"/>
        <end position="65"/>
    </location>
</feature>
<organism evidence="2 3">
    <name type="scientific">Paramormyrops kingsleyae</name>
    <dbReference type="NCBI Taxonomy" id="1676925"/>
    <lineage>
        <taxon>Eukaryota</taxon>
        <taxon>Metazoa</taxon>
        <taxon>Chordata</taxon>
        <taxon>Craniata</taxon>
        <taxon>Vertebrata</taxon>
        <taxon>Euteleostomi</taxon>
        <taxon>Actinopterygii</taxon>
        <taxon>Neopterygii</taxon>
        <taxon>Teleostei</taxon>
        <taxon>Osteoglossocephala</taxon>
        <taxon>Osteoglossomorpha</taxon>
        <taxon>Osteoglossiformes</taxon>
        <taxon>Mormyridae</taxon>
        <taxon>Paramormyrops</taxon>
    </lineage>
</organism>
<accession>A0A3B3R9D6</accession>
<evidence type="ECO:0000313" key="3">
    <source>
        <dbReference type="Proteomes" id="UP000261540"/>
    </source>
</evidence>